<feature type="transmembrane region" description="Helical" evidence="2">
    <location>
        <begin position="86"/>
        <end position="107"/>
    </location>
</feature>
<dbReference type="InterPro" id="IPR000073">
    <property type="entry name" value="AB_hydrolase_1"/>
</dbReference>
<dbReference type="GO" id="GO:0080031">
    <property type="term" value="F:methyl salicylate esterase activity"/>
    <property type="evidence" value="ECO:0007669"/>
    <property type="project" value="TreeGrafter"/>
</dbReference>
<dbReference type="InterPro" id="IPR045889">
    <property type="entry name" value="MES/HNL"/>
</dbReference>
<comment type="caution">
    <text evidence="4">The sequence shown here is derived from an EMBL/GenBank/DDBJ whole genome shotgun (WGS) entry which is preliminary data.</text>
</comment>
<protein>
    <recommendedName>
        <fullName evidence="3">AB hydrolase-1 domain-containing protein</fullName>
    </recommendedName>
</protein>
<reference evidence="4" key="2">
    <citation type="submission" date="2021-12" db="EMBL/GenBank/DDBJ databases">
        <title>Resequencing data analysis of finger millet.</title>
        <authorList>
            <person name="Hatakeyama M."/>
            <person name="Aluri S."/>
            <person name="Balachadran M.T."/>
            <person name="Sivarajan S.R."/>
            <person name="Poveda L."/>
            <person name="Shimizu-Inatsugi R."/>
            <person name="Schlapbach R."/>
            <person name="Sreeman S.M."/>
            <person name="Shimizu K.K."/>
        </authorList>
    </citation>
    <scope>NUCLEOTIDE SEQUENCE</scope>
</reference>
<accession>A0AAV5F0A8</accession>
<evidence type="ECO:0000313" key="4">
    <source>
        <dbReference type="EMBL" id="GJN28257.1"/>
    </source>
</evidence>
<feature type="region of interest" description="Disordered" evidence="1">
    <location>
        <begin position="167"/>
        <end position="187"/>
    </location>
</feature>
<sequence length="388" mass="42584">MCHSVWSWYRVATALDMAGHNVTALDMIGCGARPWRGEEVASFEEYNWPLLDVVVALLEGKKVVPIAHSFGGQSLALDMERYPKKVVVAVFVTATMPATGKPIIYAFKQGIAMVKLSWQFLNDEMMNGDILMLESLVVIGIVHFITGMACLLLVYQGSEGMARVAVTARPGDSSSDEERPLNPEGTATEVEAEHAFAESLEGTLVDDQGGEDQGSRRGSAEGAKEEEEDDEEGAEQDGEDEDEDEEDEEFHPRDEGKIAADSQAQGSSPRVRSSDPLEESLEDVEVEIDDLLPIEGLDQRKARKGKSKEGDGERPRTLVFGRSRVKRAVISCLVDLGCFDVTNARLPGQEDVPAPRKDEAVVFEEHFTVGIRFPCSSFLGEVLDRFDV</sequence>
<dbReference type="PANTHER" id="PTHR10992">
    <property type="entry name" value="METHYLESTERASE FAMILY MEMBER"/>
    <property type="match status" value="1"/>
</dbReference>
<organism evidence="4 5">
    <name type="scientific">Eleusine coracana subsp. coracana</name>
    <dbReference type="NCBI Taxonomy" id="191504"/>
    <lineage>
        <taxon>Eukaryota</taxon>
        <taxon>Viridiplantae</taxon>
        <taxon>Streptophyta</taxon>
        <taxon>Embryophyta</taxon>
        <taxon>Tracheophyta</taxon>
        <taxon>Spermatophyta</taxon>
        <taxon>Magnoliopsida</taxon>
        <taxon>Liliopsida</taxon>
        <taxon>Poales</taxon>
        <taxon>Poaceae</taxon>
        <taxon>PACMAD clade</taxon>
        <taxon>Chloridoideae</taxon>
        <taxon>Cynodonteae</taxon>
        <taxon>Eleusininae</taxon>
        <taxon>Eleusine</taxon>
    </lineage>
</organism>
<feature type="domain" description="AB hydrolase-1" evidence="3">
    <location>
        <begin position="3"/>
        <end position="107"/>
    </location>
</feature>
<keyword evidence="2" id="KW-1133">Transmembrane helix</keyword>
<dbReference type="Proteomes" id="UP001054889">
    <property type="component" value="Unassembled WGS sequence"/>
</dbReference>
<evidence type="ECO:0000256" key="2">
    <source>
        <dbReference type="SAM" id="Phobius"/>
    </source>
</evidence>
<dbReference type="GO" id="GO:0009694">
    <property type="term" value="P:jasmonic acid metabolic process"/>
    <property type="evidence" value="ECO:0007669"/>
    <property type="project" value="TreeGrafter"/>
</dbReference>
<dbReference type="GO" id="GO:0080030">
    <property type="term" value="F:methyl indole-3-acetate esterase activity"/>
    <property type="evidence" value="ECO:0007669"/>
    <property type="project" value="TreeGrafter"/>
</dbReference>
<feature type="compositionally biased region" description="Acidic residues" evidence="1">
    <location>
        <begin position="224"/>
        <end position="249"/>
    </location>
</feature>
<dbReference type="SUPFAM" id="SSF53474">
    <property type="entry name" value="alpha/beta-Hydrolases"/>
    <property type="match status" value="1"/>
</dbReference>
<evidence type="ECO:0000259" key="3">
    <source>
        <dbReference type="Pfam" id="PF12697"/>
    </source>
</evidence>
<dbReference type="PANTHER" id="PTHR10992:SF1003">
    <property type="entry name" value="OS11G0492800 PROTEIN"/>
    <property type="match status" value="1"/>
</dbReference>
<dbReference type="Pfam" id="PF12697">
    <property type="entry name" value="Abhydrolase_6"/>
    <property type="match status" value="1"/>
</dbReference>
<proteinExistence type="predicted"/>
<name>A0AAV5F0A8_ELECO</name>
<keyword evidence="5" id="KW-1185">Reference proteome</keyword>
<dbReference type="InterPro" id="IPR029058">
    <property type="entry name" value="AB_hydrolase_fold"/>
</dbReference>
<evidence type="ECO:0000256" key="1">
    <source>
        <dbReference type="SAM" id="MobiDB-lite"/>
    </source>
</evidence>
<keyword evidence="2" id="KW-0472">Membrane</keyword>
<keyword evidence="2" id="KW-0812">Transmembrane</keyword>
<dbReference type="AlphaFoldDB" id="A0AAV5F0A8"/>
<dbReference type="GO" id="GO:0009696">
    <property type="term" value="P:salicylic acid metabolic process"/>
    <property type="evidence" value="ECO:0007669"/>
    <property type="project" value="TreeGrafter"/>
</dbReference>
<dbReference type="GO" id="GO:0080032">
    <property type="term" value="F:methyl jasmonate esterase activity"/>
    <property type="evidence" value="ECO:0007669"/>
    <property type="project" value="TreeGrafter"/>
</dbReference>
<feature type="region of interest" description="Disordered" evidence="1">
    <location>
        <begin position="202"/>
        <end position="279"/>
    </location>
</feature>
<gene>
    <name evidence="4" type="primary">gb16362</name>
    <name evidence="4" type="ORF">PR202_gb16362</name>
</gene>
<feature type="transmembrane region" description="Helical" evidence="2">
    <location>
        <begin position="130"/>
        <end position="155"/>
    </location>
</feature>
<dbReference type="Gene3D" id="3.40.50.1820">
    <property type="entry name" value="alpha/beta hydrolase"/>
    <property type="match status" value="1"/>
</dbReference>
<feature type="compositionally biased region" description="Basic and acidic residues" evidence="1">
    <location>
        <begin position="213"/>
        <end position="223"/>
    </location>
</feature>
<feature type="compositionally biased region" description="Polar residues" evidence="1">
    <location>
        <begin position="262"/>
        <end position="271"/>
    </location>
</feature>
<reference evidence="4" key="1">
    <citation type="journal article" date="2018" name="DNA Res.">
        <title>Multiple hybrid de novo genome assembly of finger millet, an orphan allotetraploid crop.</title>
        <authorList>
            <person name="Hatakeyama M."/>
            <person name="Aluri S."/>
            <person name="Balachadran M.T."/>
            <person name="Sivarajan S.R."/>
            <person name="Patrignani A."/>
            <person name="Gruter S."/>
            <person name="Poveda L."/>
            <person name="Shimizu-Inatsugi R."/>
            <person name="Baeten J."/>
            <person name="Francoijs K.J."/>
            <person name="Nataraja K.N."/>
            <person name="Reddy Y.A.N."/>
            <person name="Phadnis S."/>
            <person name="Ravikumar R.L."/>
            <person name="Schlapbach R."/>
            <person name="Sreeman S.M."/>
            <person name="Shimizu K.K."/>
        </authorList>
    </citation>
    <scope>NUCLEOTIDE SEQUENCE</scope>
</reference>
<evidence type="ECO:0000313" key="5">
    <source>
        <dbReference type="Proteomes" id="UP001054889"/>
    </source>
</evidence>
<dbReference type="EMBL" id="BQKI01000080">
    <property type="protein sequence ID" value="GJN28257.1"/>
    <property type="molecule type" value="Genomic_DNA"/>
</dbReference>